<reference evidence="2" key="1">
    <citation type="submission" date="2021-02" db="EMBL/GenBank/DDBJ databases">
        <authorList>
            <person name="Nowell W R."/>
        </authorList>
    </citation>
    <scope>NUCLEOTIDE SEQUENCE</scope>
</reference>
<evidence type="ECO:0000313" key="2">
    <source>
        <dbReference type="EMBL" id="CAF0851747.1"/>
    </source>
</evidence>
<accession>A0A813WII3</accession>
<comment type="caution">
    <text evidence="2">The sequence shown here is derived from an EMBL/GenBank/DDBJ whole genome shotgun (WGS) entry which is preliminary data.</text>
</comment>
<dbReference type="AlphaFoldDB" id="A0A813WII3"/>
<dbReference type="InterPro" id="IPR001810">
    <property type="entry name" value="F-box_dom"/>
</dbReference>
<protein>
    <recommendedName>
        <fullName evidence="1">F-box domain-containing protein</fullName>
    </recommendedName>
</protein>
<dbReference type="PROSITE" id="PS50181">
    <property type="entry name" value="FBOX"/>
    <property type="match status" value="1"/>
</dbReference>
<proteinExistence type="predicted"/>
<sequence length="397" mass="46694">MEYSYIDLNVLPVEILLRIFQNMNNIQILYSLHDVNQRLNQIIHHQMFTSHLTFAKWSSNHFLDLLSSNIMHNRFCLQILPSIHKKVQQLDLNSSFIKHVLCAANYPNLHSLTLHNINEKSAEYLTDQTVSDIFKKKIRTLSITICDDYNDADEMTRSVAKIFDKILNVFINLTSFVLNDAWYKIRVQLTFHNPFFPNIRSSTLSKLIIRVESINDCLYLLDGRYNQLHTFHVDLLGISNVFPGGLFEHVRSVSLIDERPFQHEFFVRIQKSFPFMQELSLVNYEAQNQKQSFQSNGDNGNLSVIEYTSLCKLYIDRAHDDYVEEFLLDTKTCSRNNIVLFVNYESLQRVTHNFTRDATRNNCDKIIQLNLCNRTEHCNALEKYFCNAKICFRKKCY</sequence>
<evidence type="ECO:0000313" key="4">
    <source>
        <dbReference type="Proteomes" id="UP000663845"/>
    </source>
</evidence>
<evidence type="ECO:0000259" key="1">
    <source>
        <dbReference type="PROSITE" id="PS50181"/>
    </source>
</evidence>
<feature type="domain" description="F-box" evidence="1">
    <location>
        <begin position="5"/>
        <end position="52"/>
    </location>
</feature>
<dbReference type="EMBL" id="CAJOAZ010002184">
    <property type="protein sequence ID" value="CAF3903149.1"/>
    <property type="molecule type" value="Genomic_DNA"/>
</dbReference>
<organism evidence="2 4">
    <name type="scientific">Adineta steineri</name>
    <dbReference type="NCBI Taxonomy" id="433720"/>
    <lineage>
        <taxon>Eukaryota</taxon>
        <taxon>Metazoa</taxon>
        <taxon>Spiralia</taxon>
        <taxon>Gnathifera</taxon>
        <taxon>Rotifera</taxon>
        <taxon>Eurotatoria</taxon>
        <taxon>Bdelloidea</taxon>
        <taxon>Adinetida</taxon>
        <taxon>Adinetidae</taxon>
        <taxon>Adineta</taxon>
    </lineage>
</organism>
<dbReference type="EMBL" id="CAJNOG010000053">
    <property type="protein sequence ID" value="CAF0851747.1"/>
    <property type="molecule type" value="Genomic_DNA"/>
</dbReference>
<gene>
    <name evidence="2" type="ORF">JYZ213_LOCUS7937</name>
    <name evidence="3" type="ORF">OXD698_LOCUS24059</name>
</gene>
<name>A0A813WII3_9BILA</name>
<dbReference type="Proteomes" id="UP000663845">
    <property type="component" value="Unassembled WGS sequence"/>
</dbReference>
<evidence type="ECO:0000313" key="3">
    <source>
        <dbReference type="EMBL" id="CAF3903149.1"/>
    </source>
</evidence>
<dbReference type="Proteomes" id="UP000663844">
    <property type="component" value="Unassembled WGS sequence"/>
</dbReference>